<evidence type="ECO:0000256" key="9">
    <source>
        <dbReference type="RuleBase" id="RU000393"/>
    </source>
</evidence>
<dbReference type="InterPro" id="IPR036423">
    <property type="entry name" value="SOD-like_Cu/Zn_dom_sf"/>
</dbReference>
<accession>A0A922M376</accession>
<gene>
    <name evidence="12" type="ORF">HF086_015817</name>
</gene>
<dbReference type="GO" id="GO:0004784">
    <property type="term" value="F:superoxide dismutase activity"/>
    <property type="evidence" value="ECO:0007669"/>
    <property type="project" value="UniProtKB-EC"/>
</dbReference>
<dbReference type="EC" id="1.15.1.1" evidence="9"/>
<dbReference type="InterPro" id="IPR018152">
    <property type="entry name" value="SOD_Cu/Zn_BS"/>
</dbReference>
<evidence type="ECO:0000259" key="11">
    <source>
        <dbReference type="Pfam" id="PF00080"/>
    </source>
</evidence>
<dbReference type="InterPro" id="IPR024134">
    <property type="entry name" value="SOD_Cu/Zn_/chaperone"/>
</dbReference>
<protein>
    <recommendedName>
        <fullName evidence="9">Superoxide dismutase [Cu-Zn]</fullName>
        <ecNumber evidence="9">1.15.1.1</ecNumber>
    </recommendedName>
</protein>
<keyword evidence="2 9" id="KW-0479">Metal-binding</keyword>
<sequence length="203" mass="21602">MWSYIIAIICVLPYAKGETRVAIAHLQSQQSVTGQIEFTESAKGLHIQGVIVGLPPGAYGFHVHEFGDVRPGCNEAGRHFNPEGSTHGGRESKVRHVGDLGNVLFVNRQGASATVDIEDSILTLRGVNNILGRSLVLHQNQDDLGLGGNATSLTTGNSGPRIACGVIGLKSPTEPWNAAGSIAPSVLLFITSLTLFTLRWKLL</sequence>
<dbReference type="AlphaFoldDB" id="A0A922M376"/>
<dbReference type="InterPro" id="IPR001424">
    <property type="entry name" value="SOD_Cu_Zn_dom"/>
</dbReference>
<evidence type="ECO:0000313" key="13">
    <source>
        <dbReference type="Proteomes" id="UP000814243"/>
    </source>
</evidence>
<evidence type="ECO:0000256" key="6">
    <source>
        <dbReference type="ARBA" id="ARBA00023008"/>
    </source>
</evidence>
<keyword evidence="4" id="KW-0049">Antioxidant</keyword>
<dbReference type="PANTHER" id="PTHR10003">
    <property type="entry name" value="SUPEROXIDE DISMUTASE CU-ZN -RELATED"/>
    <property type="match status" value="1"/>
</dbReference>
<evidence type="ECO:0000256" key="3">
    <source>
        <dbReference type="ARBA" id="ARBA00022833"/>
    </source>
</evidence>
<evidence type="ECO:0000256" key="2">
    <source>
        <dbReference type="ARBA" id="ARBA00022723"/>
    </source>
</evidence>
<evidence type="ECO:0000256" key="7">
    <source>
        <dbReference type="ARBA" id="ARBA00023157"/>
    </source>
</evidence>
<feature type="chain" id="PRO_5036886359" description="Superoxide dismutase [Cu-Zn]" evidence="10">
    <location>
        <begin position="18"/>
        <end position="203"/>
    </location>
</feature>
<comment type="cofactor">
    <cofactor evidence="9">
        <name>Zn(2+)</name>
        <dbReference type="ChEBI" id="CHEBI:29105"/>
    </cofactor>
    <text evidence="9">Binds 1 zinc ion per subunit.</text>
</comment>
<keyword evidence="5 9" id="KW-0560">Oxidoreductase</keyword>
<comment type="function">
    <text evidence="9">Destroys radicals which are normally produced within the cells and which are toxic to biological systems.</text>
</comment>
<dbReference type="PRINTS" id="PR00068">
    <property type="entry name" value="CUZNDISMTASE"/>
</dbReference>
<keyword evidence="10" id="KW-0732">Signal</keyword>
<evidence type="ECO:0000256" key="10">
    <source>
        <dbReference type="SAM" id="SignalP"/>
    </source>
</evidence>
<dbReference type="FunFam" id="2.60.40.200:FF:000003">
    <property type="entry name" value="Superoxide dismutase [Cu-Zn], chloroplastic"/>
    <property type="match status" value="1"/>
</dbReference>
<dbReference type="Proteomes" id="UP000814243">
    <property type="component" value="Unassembled WGS sequence"/>
</dbReference>
<evidence type="ECO:0000313" key="12">
    <source>
        <dbReference type="EMBL" id="KAH9629487.1"/>
    </source>
</evidence>
<evidence type="ECO:0000256" key="1">
    <source>
        <dbReference type="ARBA" id="ARBA00010457"/>
    </source>
</evidence>
<dbReference type="Gene3D" id="2.60.40.200">
    <property type="entry name" value="Superoxide dismutase, copper/zinc binding domain"/>
    <property type="match status" value="1"/>
</dbReference>
<dbReference type="GO" id="GO:0005507">
    <property type="term" value="F:copper ion binding"/>
    <property type="evidence" value="ECO:0007669"/>
    <property type="project" value="InterPro"/>
</dbReference>
<keyword evidence="7" id="KW-1015">Disulfide bond</keyword>
<organism evidence="12 13">
    <name type="scientific">Spodoptera exigua</name>
    <name type="common">Beet armyworm</name>
    <name type="synonym">Noctua fulgens</name>
    <dbReference type="NCBI Taxonomy" id="7107"/>
    <lineage>
        <taxon>Eukaryota</taxon>
        <taxon>Metazoa</taxon>
        <taxon>Ecdysozoa</taxon>
        <taxon>Arthropoda</taxon>
        <taxon>Hexapoda</taxon>
        <taxon>Insecta</taxon>
        <taxon>Pterygota</taxon>
        <taxon>Neoptera</taxon>
        <taxon>Endopterygota</taxon>
        <taxon>Lepidoptera</taxon>
        <taxon>Glossata</taxon>
        <taxon>Ditrysia</taxon>
        <taxon>Noctuoidea</taxon>
        <taxon>Noctuidae</taxon>
        <taxon>Amphipyrinae</taxon>
        <taxon>Spodoptera</taxon>
    </lineage>
</organism>
<comment type="caution">
    <text evidence="12">The sequence shown here is derived from an EMBL/GenBank/DDBJ whole genome shotgun (WGS) entry which is preliminary data.</text>
</comment>
<reference evidence="12" key="1">
    <citation type="journal article" date="2021" name="G3 (Bethesda)">
        <title>Genome and transcriptome analysis of the beet armyworm Spodoptera exigua reveals targets for pest control. .</title>
        <authorList>
            <person name="Simon S."/>
            <person name="Breeschoten T."/>
            <person name="Jansen H.J."/>
            <person name="Dirks R.P."/>
            <person name="Schranz M.E."/>
            <person name="Ros V.I.D."/>
        </authorList>
    </citation>
    <scope>NUCLEOTIDE SEQUENCE</scope>
    <source>
        <strain evidence="12">TB_SE_WUR_2020</strain>
    </source>
</reference>
<dbReference type="CDD" id="cd00305">
    <property type="entry name" value="Cu-Zn_Superoxide_Dismutase"/>
    <property type="match status" value="1"/>
</dbReference>
<dbReference type="EMBL" id="JACEFF010000864">
    <property type="protein sequence ID" value="KAH9629487.1"/>
    <property type="molecule type" value="Genomic_DNA"/>
</dbReference>
<evidence type="ECO:0000256" key="5">
    <source>
        <dbReference type="ARBA" id="ARBA00023002"/>
    </source>
</evidence>
<evidence type="ECO:0000256" key="4">
    <source>
        <dbReference type="ARBA" id="ARBA00022862"/>
    </source>
</evidence>
<dbReference type="PROSITE" id="PS00332">
    <property type="entry name" value="SOD_CU_ZN_2"/>
    <property type="match status" value="1"/>
</dbReference>
<name>A0A922M376_SPOEX</name>
<comment type="cofactor">
    <cofactor evidence="9">
        <name>Cu cation</name>
        <dbReference type="ChEBI" id="CHEBI:23378"/>
    </cofactor>
    <text evidence="9">Binds 1 copper ion per subunit.</text>
</comment>
<feature type="domain" description="Superoxide dismutase copper/zinc binding" evidence="11">
    <location>
        <begin position="32"/>
        <end position="167"/>
    </location>
</feature>
<feature type="signal peptide" evidence="10">
    <location>
        <begin position="1"/>
        <end position="17"/>
    </location>
</feature>
<dbReference type="Pfam" id="PF00080">
    <property type="entry name" value="Sod_Cu"/>
    <property type="match status" value="1"/>
</dbReference>
<evidence type="ECO:0000256" key="8">
    <source>
        <dbReference type="ARBA" id="ARBA00049204"/>
    </source>
</evidence>
<comment type="catalytic activity">
    <reaction evidence="8 9">
        <text>2 superoxide + 2 H(+) = H2O2 + O2</text>
        <dbReference type="Rhea" id="RHEA:20696"/>
        <dbReference type="ChEBI" id="CHEBI:15378"/>
        <dbReference type="ChEBI" id="CHEBI:15379"/>
        <dbReference type="ChEBI" id="CHEBI:16240"/>
        <dbReference type="ChEBI" id="CHEBI:18421"/>
        <dbReference type="EC" id="1.15.1.1"/>
    </reaction>
</comment>
<keyword evidence="6 9" id="KW-0186">Copper</keyword>
<comment type="similarity">
    <text evidence="1 9">Belongs to the Cu-Zn superoxide dismutase family.</text>
</comment>
<keyword evidence="3 9" id="KW-0862">Zinc</keyword>
<proteinExistence type="inferred from homology"/>
<dbReference type="SUPFAM" id="SSF49329">
    <property type="entry name" value="Cu,Zn superoxide dismutase-like"/>
    <property type="match status" value="1"/>
</dbReference>